<evidence type="ECO:0000256" key="1">
    <source>
        <dbReference type="SAM" id="MobiDB-lite"/>
    </source>
</evidence>
<feature type="region of interest" description="Disordered" evidence="1">
    <location>
        <begin position="1"/>
        <end position="21"/>
    </location>
</feature>
<evidence type="ECO:0000313" key="3">
    <source>
        <dbReference type="Proteomes" id="UP001500928"/>
    </source>
</evidence>
<evidence type="ECO:0000313" key="2">
    <source>
        <dbReference type="EMBL" id="GAA4797807.1"/>
    </source>
</evidence>
<evidence type="ECO:0008006" key="4">
    <source>
        <dbReference type="Google" id="ProtNLM"/>
    </source>
</evidence>
<proteinExistence type="predicted"/>
<dbReference type="RefSeq" id="WP_345418479.1">
    <property type="nucleotide sequence ID" value="NZ_BAABHO010000031.1"/>
</dbReference>
<accession>A0ABP9BMI8</accession>
<comment type="caution">
    <text evidence="2">The sequence shown here is derived from an EMBL/GenBank/DDBJ whole genome shotgun (WGS) entry which is preliminary data.</text>
</comment>
<dbReference type="Pfam" id="PF10604">
    <property type="entry name" value="Polyketide_cyc2"/>
    <property type="match status" value="1"/>
</dbReference>
<keyword evidence="3" id="KW-1185">Reference proteome</keyword>
<dbReference type="Proteomes" id="UP001500928">
    <property type="component" value="Unassembled WGS sequence"/>
</dbReference>
<name>A0ABP9BMI8_9PSEU</name>
<dbReference type="InterPro" id="IPR023393">
    <property type="entry name" value="START-like_dom_sf"/>
</dbReference>
<dbReference type="Gene3D" id="3.30.530.20">
    <property type="match status" value="1"/>
</dbReference>
<organism evidence="2 3">
    <name type="scientific">Actinomycetospora chlora</name>
    <dbReference type="NCBI Taxonomy" id="663608"/>
    <lineage>
        <taxon>Bacteria</taxon>
        <taxon>Bacillati</taxon>
        <taxon>Actinomycetota</taxon>
        <taxon>Actinomycetes</taxon>
        <taxon>Pseudonocardiales</taxon>
        <taxon>Pseudonocardiaceae</taxon>
        <taxon>Actinomycetospora</taxon>
    </lineage>
</organism>
<dbReference type="SUPFAM" id="SSF55961">
    <property type="entry name" value="Bet v1-like"/>
    <property type="match status" value="1"/>
</dbReference>
<feature type="compositionally biased region" description="Basic and acidic residues" evidence="1">
    <location>
        <begin position="12"/>
        <end position="21"/>
    </location>
</feature>
<gene>
    <name evidence="2" type="ORF">GCM10023200_37610</name>
</gene>
<dbReference type="InterPro" id="IPR019587">
    <property type="entry name" value="Polyketide_cyclase/dehydratase"/>
</dbReference>
<reference evidence="3" key="1">
    <citation type="journal article" date="2019" name="Int. J. Syst. Evol. Microbiol.">
        <title>The Global Catalogue of Microorganisms (GCM) 10K type strain sequencing project: providing services to taxonomists for standard genome sequencing and annotation.</title>
        <authorList>
            <consortium name="The Broad Institute Genomics Platform"/>
            <consortium name="The Broad Institute Genome Sequencing Center for Infectious Disease"/>
            <person name="Wu L."/>
            <person name="Ma J."/>
        </authorList>
    </citation>
    <scope>NUCLEOTIDE SEQUENCE [LARGE SCALE GENOMIC DNA]</scope>
    <source>
        <strain evidence="3">JCM 17979</strain>
    </source>
</reference>
<dbReference type="EMBL" id="BAABHO010000031">
    <property type="protein sequence ID" value="GAA4797807.1"/>
    <property type="molecule type" value="Genomic_DNA"/>
</dbReference>
<protein>
    <recommendedName>
        <fullName evidence="4">SRPBCC family protein</fullName>
    </recommendedName>
</protein>
<sequence>MGLLDAVAATPAEEHESRRGDHLVTPADVVMDRAFTLPREPDVVWPWIVQLGKRRAGWYLPARVERLVPRGRRAARWVDDRWQHLVPGDAIPDYGGRDATFTVDEVEPPHVLVYRSRRGATDVSWSITLRPVPAGTRVLLRLRLGPVRHVRLATTLGGAFDALTIAGLAAGLRERLSPPAAP</sequence>